<keyword evidence="2" id="KW-0285">Flavoprotein</keyword>
<dbReference type="SUPFAM" id="SSF51905">
    <property type="entry name" value="FAD/NAD(P)-binding domain"/>
    <property type="match status" value="2"/>
</dbReference>
<evidence type="ECO:0000256" key="3">
    <source>
        <dbReference type="ARBA" id="ARBA00022827"/>
    </source>
</evidence>
<evidence type="ECO:0000313" key="6">
    <source>
        <dbReference type="EMBL" id="QSX08148.1"/>
    </source>
</evidence>
<dbReference type="InterPro" id="IPR050260">
    <property type="entry name" value="FAD-bd_OxRdtase"/>
</dbReference>
<comment type="cofactor">
    <cofactor evidence="1">
        <name>FAD</name>
        <dbReference type="ChEBI" id="CHEBI:57692"/>
    </cofactor>
</comment>
<dbReference type="EMBL" id="CP071444">
    <property type="protein sequence ID" value="QSX08148.1"/>
    <property type="molecule type" value="Genomic_DNA"/>
</dbReference>
<evidence type="ECO:0000256" key="2">
    <source>
        <dbReference type="ARBA" id="ARBA00022630"/>
    </source>
</evidence>
<gene>
    <name evidence="6" type="ORF">J0B03_10135</name>
</gene>
<dbReference type="Gene3D" id="3.50.50.60">
    <property type="entry name" value="FAD/NAD(P)-binding domain"/>
    <property type="match status" value="2"/>
</dbReference>
<dbReference type="Gene3D" id="3.30.390.30">
    <property type="match status" value="1"/>
</dbReference>
<dbReference type="InterPro" id="IPR036188">
    <property type="entry name" value="FAD/NAD-bd_sf"/>
</dbReference>
<proteinExistence type="predicted"/>
<reference evidence="6" key="1">
    <citation type="submission" date="2021-03" db="EMBL/GenBank/DDBJ databases">
        <title>Alkalibacter marinus sp. nov., isolated from tidal flat sediment.</title>
        <authorList>
            <person name="Namirimu T."/>
            <person name="Yang J.-A."/>
            <person name="Yang S.-H."/>
            <person name="Kim Y.-J."/>
            <person name="Kwon K.K."/>
        </authorList>
    </citation>
    <scope>NUCLEOTIDE SEQUENCE</scope>
    <source>
        <strain evidence="6">ES005</strain>
    </source>
</reference>
<dbReference type="PANTHER" id="PTHR43429">
    <property type="entry name" value="PYRIDINE NUCLEOTIDE-DISULFIDE OXIDOREDUCTASE DOMAIN-CONTAINING"/>
    <property type="match status" value="1"/>
</dbReference>
<dbReference type="InterPro" id="IPR016156">
    <property type="entry name" value="FAD/NAD-linked_Rdtase_dimer_sf"/>
</dbReference>
<protein>
    <submittedName>
        <fullName evidence="6">NAD(P)/FAD-dependent oxidoreductase</fullName>
    </submittedName>
</protein>
<name>A0A974XH07_9FIRM</name>
<dbReference type="RefSeq" id="WP_207299490.1">
    <property type="nucleotide sequence ID" value="NZ_CP071444.1"/>
</dbReference>
<accession>A0A974XH07</accession>
<feature type="domain" description="FAD/NAD(P)-binding" evidence="4">
    <location>
        <begin position="1"/>
        <end position="291"/>
    </location>
</feature>
<keyword evidence="7" id="KW-1185">Reference proteome</keyword>
<feature type="domain" description="NADH-rubredoxin oxidoreductase C-terminal" evidence="5">
    <location>
        <begin position="310"/>
        <end position="371"/>
    </location>
</feature>
<evidence type="ECO:0000256" key="1">
    <source>
        <dbReference type="ARBA" id="ARBA00001974"/>
    </source>
</evidence>
<dbReference type="PANTHER" id="PTHR43429:SF3">
    <property type="entry name" value="NITRITE REDUCTASE [NAD(P)H]"/>
    <property type="match status" value="1"/>
</dbReference>
<dbReference type="Pfam" id="PF07992">
    <property type="entry name" value="Pyr_redox_2"/>
    <property type="match status" value="1"/>
</dbReference>
<dbReference type="KEGG" id="alka:J0B03_10135"/>
<dbReference type="GO" id="GO:0016491">
    <property type="term" value="F:oxidoreductase activity"/>
    <property type="evidence" value="ECO:0007669"/>
    <property type="project" value="InterPro"/>
</dbReference>
<dbReference type="Pfam" id="PF18267">
    <property type="entry name" value="Rubredoxin_C"/>
    <property type="match status" value="1"/>
</dbReference>
<dbReference type="InterPro" id="IPR041575">
    <property type="entry name" value="Rubredoxin_C"/>
</dbReference>
<dbReference type="InterPro" id="IPR023753">
    <property type="entry name" value="FAD/NAD-binding_dom"/>
</dbReference>
<dbReference type="AlphaFoldDB" id="A0A974XH07"/>
<evidence type="ECO:0000313" key="7">
    <source>
        <dbReference type="Proteomes" id="UP000663499"/>
    </source>
</evidence>
<evidence type="ECO:0000259" key="5">
    <source>
        <dbReference type="Pfam" id="PF18267"/>
    </source>
</evidence>
<evidence type="ECO:0000259" key="4">
    <source>
        <dbReference type="Pfam" id="PF07992"/>
    </source>
</evidence>
<dbReference type="PRINTS" id="PR00411">
    <property type="entry name" value="PNDRDTASEI"/>
</dbReference>
<dbReference type="PRINTS" id="PR00368">
    <property type="entry name" value="FADPNR"/>
</dbReference>
<keyword evidence="3" id="KW-0274">FAD</keyword>
<sequence length="394" mass="43233">MKILIIGNGIAGLTAAEEIRKLDQLESIVMISEEKIHTYYRTKLSHFLAKDFTNEEVLVHPPEWYEEKNIQVLLNKKVLHINADLHTVELDDGSTLEYDKLLLANGSSSFVPPVKGSEQGNVFSLRSLEDAKVIQQAAKESKKAVVVGGGLLGLESANALLKLGLDVTVVEFAPRLLPRQMDEEASLVVKEIVENQGIQLLLDAQIAEIKGDPVKSCVLKNGDVIDTDMVLFSAGVRSNIQLAKDAGIETDRAVIVNEYLETSMKNIYAAGDVAEFKGMSFNIWPISMEQGKIAGQNMLGEKQTYEAITPSNMLQILNVKAFSLGDLENSTETRTLKEKDRFIKLFFQDGVLSGAILIHDISSAVTLKKAMGTDCTDLLKSTQTVPELLDGLKS</sequence>
<dbReference type="Proteomes" id="UP000663499">
    <property type="component" value="Chromosome"/>
</dbReference>
<organism evidence="6 7">
    <name type="scientific">Alkalibacter rhizosphaerae</name>
    <dbReference type="NCBI Taxonomy" id="2815577"/>
    <lineage>
        <taxon>Bacteria</taxon>
        <taxon>Bacillati</taxon>
        <taxon>Bacillota</taxon>
        <taxon>Clostridia</taxon>
        <taxon>Eubacteriales</taxon>
        <taxon>Eubacteriaceae</taxon>
        <taxon>Alkalibacter</taxon>
    </lineage>
</organism>